<gene>
    <name evidence="8" type="ORF">HMPREF0539_3096</name>
</gene>
<accession>C2K1R1</accession>
<evidence type="ECO:0000259" key="7">
    <source>
        <dbReference type="Pfam" id="PF07992"/>
    </source>
</evidence>
<dbReference type="SUPFAM" id="SSF51905">
    <property type="entry name" value="FAD/NAD(P)-binding domain"/>
    <property type="match status" value="1"/>
</dbReference>
<keyword evidence="3 6" id="KW-0274">FAD</keyword>
<dbReference type="GO" id="GO:0050660">
    <property type="term" value="F:flavin adenine dinucleotide binding"/>
    <property type="evidence" value="ECO:0007669"/>
    <property type="project" value="UniProtKB-UniRule"/>
</dbReference>
<dbReference type="InterPro" id="IPR050097">
    <property type="entry name" value="Ferredoxin-NADP_redctase_2"/>
</dbReference>
<comment type="subunit">
    <text evidence="1 6">Homodimer.</text>
</comment>
<proteinExistence type="inferred from homology"/>
<dbReference type="Pfam" id="PF07992">
    <property type="entry name" value="Pyr_redox_2"/>
    <property type="match status" value="1"/>
</dbReference>
<dbReference type="EC" id="1.18.1.2" evidence="6"/>
<feature type="binding site" evidence="6">
    <location>
        <position position="60"/>
    </location>
    <ligand>
        <name>FAD</name>
        <dbReference type="ChEBI" id="CHEBI:57692"/>
    </ligand>
</feature>
<feature type="binding site" evidence="6">
    <location>
        <position position="52"/>
    </location>
    <ligand>
        <name>FAD</name>
        <dbReference type="ChEBI" id="CHEBI:57692"/>
    </ligand>
</feature>
<comment type="caution">
    <text evidence="6">Lacks conserved residue(s) required for the propagation of feature annotation.</text>
</comment>
<feature type="domain" description="FAD/NAD(P)-binding" evidence="7">
    <location>
        <begin position="24"/>
        <end position="325"/>
    </location>
</feature>
<dbReference type="GO" id="GO:0004324">
    <property type="term" value="F:ferredoxin-NADP+ reductase activity"/>
    <property type="evidence" value="ECO:0007669"/>
    <property type="project" value="UniProtKB-UniRule"/>
</dbReference>
<evidence type="ECO:0000256" key="2">
    <source>
        <dbReference type="ARBA" id="ARBA00022630"/>
    </source>
</evidence>
<dbReference type="Gene3D" id="3.50.50.60">
    <property type="entry name" value="FAD/NAD(P)-binding domain"/>
    <property type="match status" value="2"/>
</dbReference>
<dbReference type="PRINTS" id="PR00368">
    <property type="entry name" value="FADPNR"/>
</dbReference>
<keyword evidence="9" id="KW-1185">Reference proteome</keyword>
<feature type="binding site" evidence="6">
    <location>
        <position position="105"/>
    </location>
    <ligand>
        <name>FAD</name>
        <dbReference type="ChEBI" id="CHEBI:57692"/>
    </ligand>
</feature>
<dbReference type="HOGENOM" id="CLU_031864_5_5_9"/>
<protein>
    <recommendedName>
        <fullName evidence="6">Ferredoxin--NADP reductase</fullName>
        <shortName evidence="6">FNR</shortName>
        <shortName evidence="6">Fd-NADP(+) reductase</shortName>
        <ecNumber evidence="6">1.18.1.2</ecNumber>
    </recommendedName>
</protein>
<evidence type="ECO:0000256" key="1">
    <source>
        <dbReference type="ARBA" id="ARBA00011738"/>
    </source>
</evidence>
<name>C2K1R1_LACRM</name>
<evidence type="ECO:0000256" key="5">
    <source>
        <dbReference type="ARBA" id="ARBA00023002"/>
    </source>
</evidence>
<feature type="binding site" evidence="6">
    <location>
        <position position="340"/>
    </location>
    <ligand>
        <name>FAD</name>
        <dbReference type="ChEBI" id="CHEBI:57692"/>
    </ligand>
</feature>
<keyword evidence="4 6" id="KW-0521">NADP</keyword>
<feature type="binding site" evidence="6">
    <location>
        <position position="300"/>
    </location>
    <ligand>
        <name>FAD</name>
        <dbReference type="ChEBI" id="CHEBI:57692"/>
    </ligand>
</feature>
<comment type="catalytic activity">
    <reaction evidence="6">
        <text>2 reduced [2Fe-2S]-[ferredoxin] + NADP(+) + H(+) = 2 oxidized [2Fe-2S]-[ferredoxin] + NADPH</text>
        <dbReference type="Rhea" id="RHEA:20125"/>
        <dbReference type="Rhea" id="RHEA-COMP:10000"/>
        <dbReference type="Rhea" id="RHEA-COMP:10001"/>
        <dbReference type="ChEBI" id="CHEBI:15378"/>
        <dbReference type="ChEBI" id="CHEBI:33737"/>
        <dbReference type="ChEBI" id="CHEBI:33738"/>
        <dbReference type="ChEBI" id="CHEBI:57783"/>
        <dbReference type="ChEBI" id="CHEBI:58349"/>
        <dbReference type="EC" id="1.18.1.2"/>
    </reaction>
</comment>
<reference evidence="8" key="1">
    <citation type="submission" date="2009-01" db="EMBL/GenBank/DDBJ databases">
        <authorList>
            <person name="Qin X."/>
            <person name="Bachman B."/>
            <person name="Battles P."/>
            <person name="Bell A."/>
            <person name="Bess C."/>
            <person name="Bickham C."/>
            <person name="Chaboub L."/>
            <person name="Chen D."/>
            <person name="Coyle M."/>
            <person name="Deiros D.R."/>
            <person name="Dinh H."/>
            <person name="Forbes L."/>
            <person name="Fowler G."/>
            <person name="Francisco L."/>
            <person name="Fu Q."/>
            <person name="Gubbala S."/>
            <person name="Hale W."/>
            <person name="Han Y."/>
            <person name="Hemphill L."/>
            <person name="Highlander S.K."/>
            <person name="Hirani K."/>
            <person name="Hogues M."/>
            <person name="Jackson L."/>
            <person name="Jakkamsetti A."/>
            <person name="Javaid M."/>
            <person name="Jiang H."/>
            <person name="Korchina V."/>
            <person name="Kovar C."/>
            <person name="Lara F."/>
            <person name="Lee S."/>
            <person name="Mata R."/>
            <person name="Mathew T."/>
            <person name="Moen C."/>
            <person name="Morales K."/>
            <person name="Munidasa M."/>
            <person name="Nazareth L."/>
            <person name="Ngo R."/>
            <person name="Nguyen L."/>
            <person name="Okwuonu G."/>
            <person name="Ongeri F."/>
            <person name="Patil S."/>
            <person name="Petrosino J."/>
            <person name="Pham C."/>
            <person name="Pham P."/>
            <person name="Pu L.-L."/>
            <person name="Puazo M."/>
            <person name="Raj R."/>
            <person name="Reid J."/>
            <person name="Rouhana J."/>
            <person name="Saada N."/>
            <person name="Shang Y."/>
            <person name="Simmons D."/>
            <person name="Thornton R."/>
            <person name="Warren J."/>
            <person name="Weissenberger G."/>
            <person name="Zhang J."/>
            <person name="Zhang L."/>
            <person name="Zhou C."/>
            <person name="Zhu D."/>
            <person name="Muzny D."/>
            <person name="Worley K."/>
            <person name="Gibbs R."/>
        </authorList>
    </citation>
    <scope>NUCLEOTIDE SEQUENCE [LARGE SCALE GENOMIC DNA]</scope>
    <source>
        <strain evidence="8">LMS2-1</strain>
    </source>
</reference>
<dbReference type="EMBL" id="ACIZ01000128">
    <property type="protein sequence ID" value="EEN78782.1"/>
    <property type="molecule type" value="Genomic_DNA"/>
</dbReference>
<dbReference type="InterPro" id="IPR023753">
    <property type="entry name" value="FAD/NAD-binding_dom"/>
</dbReference>
<dbReference type="PRINTS" id="PR00469">
    <property type="entry name" value="PNDRDTASEII"/>
</dbReference>
<dbReference type="AlphaFoldDB" id="C2K1R1"/>
<sequence>MVGYERHIIYRNGALQMSVQHVYEITVIGGGPVGMFAAFYAGLRQADVLLLESLDELGGQTGNLYPAKILYDIGGFPHVSGKDLVAQLKTQLMHFKPDVKTATEVQTIDEADDGTFVLHTSQGDFHTKTVIVATGGGAFTPRKLAVDYDPALEGQQLFYFVQDLETFRDQEVAIAGGGDSAIDWALALEPIARHVTLIHRRSKFRGLEASVAALEKSSVTIETPYLIEAVTHENKRLAVRLKEVRGEDQPTLTVDKLLVNYGFVTDKRHLQAWQFKTDRNGILVDSQMQTSRPGIFAIGDAVSYAGKLPLIASGFGEAPTAINEALSRLYPERRQALHSTQLYR</sequence>
<dbReference type="InterPro" id="IPR022890">
    <property type="entry name" value="Fd--NADP_Rdtase_type_2"/>
</dbReference>
<keyword evidence="2 6" id="KW-0285">Flavoprotein</keyword>
<dbReference type="GO" id="GO:0050661">
    <property type="term" value="F:NADP binding"/>
    <property type="evidence" value="ECO:0007669"/>
    <property type="project" value="UniProtKB-UniRule"/>
</dbReference>
<keyword evidence="5 6" id="KW-0560">Oxidoreductase</keyword>
<evidence type="ECO:0000256" key="4">
    <source>
        <dbReference type="ARBA" id="ARBA00022857"/>
    </source>
</evidence>
<evidence type="ECO:0000256" key="3">
    <source>
        <dbReference type="ARBA" id="ARBA00022827"/>
    </source>
</evidence>
<feature type="binding site" evidence="6">
    <location>
        <position position="65"/>
    </location>
    <ligand>
        <name>FAD</name>
        <dbReference type="ChEBI" id="CHEBI:57692"/>
    </ligand>
</feature>
<evidence type="ECO:0000313" key="8">
    <source>
        <dbReference type="EMBL" id="EEN78782.1"/>
    </source>
</evidence>
<comment type="similarity">
    <text evidence="6">Belongs to the ferredoxin--NADP reductase type 2 family.</text>
</comment>
<feature type="binding site" evidence="6">
    <location>
        <position position="139"/>
    </location>
    <ligand>
        <name>FAD</name>
        <dbReference type="ChEBI" id="CHEBI:57692"/>
    </ligand>
</feature>
<dbReference type="PANTHER" id="PTHR48105">
    <property type="entry name" value="THIOREDOXIN REDUCTASE 1-RELATED-RELATED"/>
    <property type="match status" value="1"/>
</dbReference>
<evidence type="ECO:0000256" key="6">
    <source>
        <dbReference type="HAMAP-Rule" id="MF_01685"/>
    </source>
</evidence>
<evidence type="ECO:0000313" key="9">
    <source>
        <dbReference type="Proteomes" id="UP000004525"/>
    </source>
</evidence>
<comment type="caution">
    <text evidence="8">The sequence shown here is derived from an EMBL/GenBank/DDBJ whole genome shotgun (WGS) entry which is preliminary data.</text>
</comment>
<comment type="cofactor">
    <cofactor evidence="6">
        <name>FAD</name>
        <dbReference type="ChEBI" id="CHEBI:57692"/>
    </cofactor>
    <text evidence="6">Binds 1 FAD per subunit.</text>
</comment>
<dbReference type="Proteomes" id="UP000004525">
    <property type="component" value="Unassembled WGS sequence"/>
</dbReference>
<dbReference type="InterPro" id="IPR036188">
    <property type="entry name" value="FAD/NAD-bd_sf"/>
</dbReference>
<organism evidence="8 9">
    <name type="scientific">Lacticaseibacillus rhamnosus (strain LMS2-1)</name>
    <dbReference type="NCBI Taxonomy" id="525361"/>
    <lineage>
        <taxon>Bacteria</taxon>
        <taxon>Bacillati</taxon>
        <taxon>Bacillota</taxon>
        <taxon>Bacilli</taxon>
        <taxon>Lactobacillales</taxon>
        <taxon>Lactobacillaceae</taxon>
        <taxon>Lacticaseibacillus</taxon>
    </lineage>
</organism>
<dbReference type="HAMAP" id="MF_01685">
    <property type="entry name" value="FENR2"/>
    <property type="match status" value="1"/>
</dbReference>